<organism evidence="1 2">
    <name type="scientific">Eumeta variegata</name>
    <name type="common">Bagworm moth</name>
    <name type="synonym">Eumeta japonica</name>
    <dbReference type="NCBI Taxonomy" id="151549"/>
    <lineage>
        <taxon>Eukaryota</taxon>
        <taxon>Metazoa</taxon>
        <taxon>Ecdysozoa</taxon>
        <taxon>Arthropoda</taxon>
        <taxon>Hexapoda</taxon>
        <taxon>Insecta</taxon>
        <taxon>Pterygota</taxon>
        <taxon>Neoptera</taxon>
        <taxon>Endopterygota</taxon>
        <taxon>Lepidoptera</taxon>
        <taxon>Glossata</taxon>
        <taxon>Ditrysia</taxon>
        <taxon>Tineoidea</taxon>
        <taxon>Psychidae</taxon>
        <taxon>Oiketicinae</taxon>
        <taxon>Eumeta</taxon>
    </lineage>
</organism>
<sequence length="124" mass="13786">MTARQIASGALQRPSNLTSCGGIAKRFLRHSVITFANENSIRTGPRRDAPAAVNFPPLVRYLVKLTRVAVDVAVTLRRGPLCLLFVCSLIGFREHNRIDRLSARGHAYERIPSLKFFTNVLNAI</sequence>
<evidence type="ECO:0000313" key="2">
    <source>
        <dbReference type="Proteomes" id="UP000299102"/>
    </source>
</evidence>
<name>A0A4C1VPC5_EUMVA</name>
<dbReference type="EMBL" id="BGZK01000379">
    <property type="protein sequence ID" value="GBP40262.1"/>
    <property type="molecule type" value="Genomic_DNA"/>
</dbReference>
<dbReference type="Proteomes" id="UP000299102">
    <property type="component" value="Unassembled WGS sequence"/>
</dbReference>
<keyword evidence="2" id="KW-1185">Reference proteome</keyword>
<dbReference type="AlphaFoldDB" id="A0A4C1VPC5"/>
<proteinExistence type="predicted"/>
<evidence type="ECO:0000313" key="1">
    <source>
        <dbReference type="EMBL" id="GBP40262.1"/>
    </source>
</evidence>
<comment type="caution">
    <text evidence="1">The sequence shown here is derived from an EMBL/GenBank/DDBJ whole genome shotgun (WGS) entry which is preliminary data.</text>
</comment>
<gene>
    <name evidence="1" type="ORF">EVAR_83952_1</name>
</gene>
<protein>
    <submittedName>
        <fullName evidence="1">Uncharacterized protein</fullName>
    </submittedName>
</protein>
<accession>A0A4C1VPC5</accession>
<reference evidence="1 2" key="1">
    <citation type="journal article" date="2019" name="Commun. Biol.">
        <title>The bagworm genome reveals a unique fibroin gene that provides high tensile strength.</title>
        <authorList>
            <person name="Kono N."/>
            <person name="Nakamura H."/>
            <person name="Ohtoshi R."/>
            <person name="Tomita M."/>
            <person name="Numata K."/>
            <person name="Arakawa K."/>
        </authorList>
    </citation>
    <scope>NUCLEOTIDE SEQUENCE [LARGE SCALE GENOMIC DNA]</scope>
</reference>